<dbReference type="InterPro" id="IPR011004">
    <property type="entry name" value="Trimer_LpxA-like_sf"/>
</dbReference>
<name>A0A7G1HQ06_9BACT</name>
<dbReference type="RefSeq" id="WP_200755319.1">
    <property type="nucleotide sequence ID" value="NZ_AP023322.1"/>
</dbReference>
<dbReference type="InterPro" id="IPR001451">
    <property type="entry name" value="Hexapep"/>
</dbReference>
<dbReference type="SUPFAM" id="SSF51161">
    <property type="entry name" value="Trimeric LpxA-like enzymes"/>
    <property type="match status" value="1"/>
</dbReference>
<organism evidence="5 6">
    <name type="scientific">Coprobacter secundus subsp. similis</name>
    <dbReference type="NCBI Taxonomy" id="2751153"/>
    <lineage>
        <taxon>Bacteria</taxon>
        <taxon>Pseudomonadati</taxon>
        <taxon>Bacteroidota</taxon>
        <taxon>Bacteroidia</taxon>
        <taxon>Bacteroidales</taxon>
        <taxon>Barnesiellaceae</taxon>
        <taxon>Coprobacter</taxon>
    </lineage>
</organism>
<dbReference type="CDD" id="cd03357">
    <property type="entry name" value="LbH_MAT_GAT"/>
    <property type="match status" value="1"/>
</dbReference>
<comment type="similarity">
    <text evidence="1">Belongs to the transferase hexapeptide repeat family.</text>
</comment>
<dbReference type="GO" id="GO:0008374">
    <property type="term" value="F:O-acyltransferase activity"/>
    <property type="evidence" value="ECO:0007669"/>
    <property type="project" value="TreeGrafter"/>
</dbReference>
<evidence type="ECO:0000313" key="5">
    <source>
        <dbReference type="EMBL" id="BCI61769.1"/>
    </source>
</evidence>
<evidence type="ECO:0000256" key="1">
    <source>
        <dbReference type="ARBA" id="ARBA00007274"/>
    </source>
</evidence>
<proteinExistence type="inferred from homology"/>
<keyword evidence="4" id="KW-0012">Acyltransferase</keyword>
<evidence type="ECO:0000256" key="4">
    <source>
        <dbReference type="ARBA" id="ARBA00023315"/>
    </source>
</evidence>
<dbReference type="EMBL" id="AP023322">
    <property type="protein sequence ID" value="BCI61769.1"/>
    <property type="molecule type" value="Genomic_DNA"/>
</dbReference>
<reference evidence="6" key="1">
    <citation type="submission" date="2020-07" db="EMBL/GenBank/DDBJ databases">
        <title>Complete genome sequencing of Coprobacter sp. strain 2CBH44.</title>
        <authorList>
            <person name="Sakamoto M."/>
            <person name="Murakami T."/>
            <person name="Mori H."/>
        </authorList>
    </citation>
    <scope>NUCLEOTIDE SEQUENCE [LARGE SCALE GENOMIC DNA]</scope>
    <source>
        <strain evidence="6">2CBH44</strain>
    </source>
</reference>
<dbReference type="Pfam" id="PF00132">
    <property type="entry name" value="Hexapep"/>
    <property type="match status" value="1"/>
</dbReference>
<protein>
    <submittedName>
        <fullName evidence="5">Sugar O-acetyltransferase</fullName>
    </submittedName>
</protein>
<dbReference type="PROSITE" id="PS00101">
    <property type="entry name" value="HEXAPEP_TRANSFERASES"/>
    <property type="match status" value="1"/>
</dbReference>
<accession>A0A7G1HQ06</accession>
<keyword evidence="3" id="KW-0677">Repeat</keyword>
<evidence type="ECO:0000256" key="2">
    <source>
        <dbReference type="ARBA" id="ARBA00022679"/>
    </source>
</evidence>
<dbReference type="AlphaFoldDB" id="A0A7G1HQ06"/>
<dbReference type="Gene3D" id="2.160.10.10">
    <property type="entry name" value="Hexapeptide repeat proteins"/>
    <property type="match status" value="1"/>
</dbReference>
<sequence>MEDRKRLLPEREYRAWDKAEVDERTRTMGLLLKFNTTGDREILEEVFGRDLDGVTVFAPLHCNYGDSRVKFGSRVFINYNCTLQPAGGVEIGDDVFIGSDVRIYTTNHPLDPEERAKGKATVRPVRIGSKVWIGGGAVILPGVEIGEGTTIGAGSVVTRSIPARCVAVGNPAKVIKRL</sequence>
<keyword evidence="6" id="KW-1185">Reference proteome</keyword>
<dbReference type="InterPro" id="IPR018357">
    <property type="entry name" value="Hexapep_transf_CS"/>
</dbReference>
<dbReference type="InterPro" id="IPR051159">
    <property type="entry name" value="Hexapeptide_acetyltransf"/>
</dbReference>
<dbReference type="KEGG" id="copr:Cop2CBH44_01220"/>
<evidence type="ECO:0000313" key="6">
    <source>
        <dbReference type="Proteomes" id="UP000594042"/>
    </source>
</evidence>
<dbReference type="Proteomes" id="UP000594042">
    <property type="component" value="Chromosome"/>
</dbReference>
<keyword evidence="2 5" id="KW-0808">Transferase</keyword>
<gene>
    <name evidence="5" type="ORF">Cop2CBH44_01220</name>
</gene>
<dbReference type="PANTHER" id="PTHR23416">
    <property type="entry name" value="SIALIC ACID SYNTHASE-RELATED"/>
    <property type="match status" value="1"/>
</dbReference>
<dbReference type="PANTHER" id="PTHR23416:SF23">
    <property type="entry name" value="ACETYLTRANSFERASE C18B11.09C-RELATED"/>
    <property type="match status" value="1"/>
</dbReference>
<evidence type="ECO:0000256" key="3">
    <source>
        <dbReference type="ARBA" id="ARBA00022737"/>
    </source>
</evidence>